<accession>A0A174I4H9</accession>
<protein>
    <submittedName>
        <fullName evidence="5">LexA repressor</fullName>
        <ecNumber evidence="5">3.4.21.-</ecNumber>
    </submittedName>
</protein>
<evidence type="ECO:0000313" key="6">
    <source>
        <dbReference type="Proteomes" id="UP000095602"/>
    </source>
</evidence>
<keyword evidence="3" id="KW-0804">Transcription</keyword>
<evidence type="ECO:0000256" key="2">
    <source>
        <dbReference type="ARBA" id="ARBA00023125"/>
    </source>
</evidence>
<dbReference type="Pfam" id="PF01381">
    <property type="entry name" value="HTH_3"/>
    <property type="match status" value="1"/>
</dbReference>
<dbReference type="SUPFAM" id="SSF51306">
    <property type="entry name" value="LexA/Signal peptidase"/>
    <property type="match status" value="1"/>
</dbReference>
<organism evidence="5 6">
    <name type="scientific">Agathobacter rectalis</name>
    <dbReference type="NCBI Taxonomy" id="39491"/>
    <lineage>
        <taxon>Bacteria</taxon>
        <taxon>Bacillati</taxon>
        <taxon>Bacillota</taxon>
        <taxon>Clostridia</taxon>
        <taxon>Lachnospirales</taxon>
        <taxon>Lachnospiraceae</taxon>
        <taxon>Agathobacter</taxon>
    </lineage>
</organism>
<dbReference type="InterPro" id="IPR036286">
    <property type="entry name" value="LexA/Signal_pep-like_sf"/>
</dbReference>
<dbReference type="AlphaFoldDB" id="A0A174I4H9"/>
<dbReference type="EMBL" id="CZAJ01000006">
    <property type="protein sequence ID" value="CUO82054.1"/>
    <property type="molecule type" value="Genomic_DNA"/>
</dbReference>
<proteinExistence type="predicted"/>
<dbReference type="PANTHER" id="PTHR40661">
    <property type="match status" value="1"/>
</dbReference>
<dbReference type="Pfam" id="PF00717">
    <property type="entry name" value="Peptidase_S24"/>
    <property type="match status" value="1"/>
</dbReference>
<keyword evidence="5" id="KW-0378">Hydrolase</keyword>
<sequence>MNSVGEIIATNRKRLGWSQTELAERLQGEGFNLTNKAISKWEKNDTEPSVTIFLTLCRIMGVTDIYEAYFGSNPDSLVNGLNTAGREKVLDYIELLHDSGKYKSHVCEILPFTRSIDVYETPVSAGTGNMFLDGSKATVNINSSVIPNEASYGVIVSGDSMEPEFHSGEIAWVSQQDTLCDGEIGIFGLNNEAYIKKLKRYADRLYLVSLNSKYSPIEIKESDRLDVFGKVVGKINSNDVPDYRF</sequence>
<dbReference type="SMART" id="SM00530">
    <property type="entry name" value="HTH_XRE"/>
    <property type="match status" value="1"/>
</dbReference>
<dbReference type="PROSITE" id="PS50943">
    <property type="entry name" value="HTH_CROC1"/>
    <property type="match status" value="1"/>
</dbReference>
<dbReference type="SUPFAM" id="SSF47413">
    <property type="entry name" value="lambda repressor-like DNA-binding domains"/>
    <property type="match status" value="1"/>
</dbReference>
<reference evidence="5 6" key="1">
    <citation type="submission" date="2015-09" db="EMBL/GenBank/DDBJ databases">
        <authorList>
            <consortium name="Pathogen Informatics"/>
        </authorList>
    </citation>
    <scope>NUCLEOTIDE SEQUENCE [LARGE SCALE GENOMIC DNA]</scope>
    <source>
        <strain evidence="5 6">2789STDY5834884</strain>
    </source>
</reference>
<evidence type="ECO:0000313" key="5">
    <source>
        <dbReference type="EMBL" id="CUO82054.1"/>
    </source>
</evidence>
<dbReference type="InterPro" id="IPR010982">
    <property type="entry name" value="Lambda_DNA-bd_dom_sf"/>
</dbReference>
<dbReference type="InterPro" id="IPR001387">
    <property type="entry name" value="Cro/C1-type_HTH"/>
</dbReference>
<dbReference type="PANTHER" id="PTHR40661:SF1">
    <property type="entry name" value="HTH CRO_C1-TYPE DOMAIN-CONTAINING PROTEIN"/>
    <property type="match status" value="1"/>
</dbReference>
<dbReference type="RefSeq" id="WP_055273018.1">
    <property type="nucleotide sequence ID" value="NZ_CZAJ01000006.1"/>
</dbReference>
<name>A0A174I4H9_9FIRM</name>
<dbReference type="EC" id="3.4.21.-" evidence="5"/>
<keyword evidence="1" id="KW-0805">Transcription regulation</keyword>
<gene>
    <name evidence="5" type="primary">umuD</name>
    <name evidence="5" type="ORF">ERS852497_00939</name>
</gene>
<keyword evidence="2" id="KW-0238">DNA-binding</keyword>
<dbReference type="InterPro" id="IPR039418">
    <property type="entry name" value="LexA-like"/>
</dbReference>
<dbReference type="InterPro" id="IPR015927">
    <property type="entry name" value="Peptidase_S24_S26A/B/C"/>
</dbReference>
<evidence type="ECO:0000256" key="1">
    <source>
        <dbReference type="ARBA" id="ARBA00023015"/>
    </source>
</evidence>
<dbReference type="CDD" id="cd00093">
    <property type="entry name" value="HTH_XRE"/>
    <property type="match status" value="1"/>
</dbReference>
<evidence type="ECO:0000259" key="4">
    <source>
        <dbReference type="PROSITE" id="PS50943"/>
    </source>
</evidence>
<dbReference type="Proteomes" id="UP000095602">
    <property type="component" value="Unassembled WGS sequence"/>
</dbReference>
<dbReference type="GO" id="GO:0016787">
    <property type="term" value="F:hydrolase activity"/>
    <property type="evidence" value="ECO:0007669"/>
    <property type="project" value="UniProtKB-KW"/>
</dbReference>
<evidence type="ECO:0000256" key="3">
    <source>
        <dbReference type="ARBA" id="ARBA00023163"/>
    </source>
</evidence>
<dbReference type="CDD" id="cd06529">
    <property type="entry name" value="S24_LexA-like"/>
    <property type="match status" value="1"/>
</dbReference>
<dbReference type="Gene3D" id="1.10.260.40">
    <property type="entry name" value="lambda repressor-like DNA-binding domains"/>
    <property type="match status" value="1"/>
</dbReference>
<dbReference type="Gene3D" id="2.10.109.10">
    <property type="entry name" value="Umud Fragment, subunit A"/>
    <property type="match status" value="1"/>
</dbReference>
<feature type="domain" description="HTH cro/C1-type" evidence="4">
    <location>
        <begin position="12"/>
        <end position="68"/>
    </location>
</feature>
<dbReference type="GO" id="GO:0003677">
    <property type="term" value="F:DNA binding"/>
    <property type="evidence" value="ECO:0007669"/>
    <property type="project" value="UniProtKB-KW"/>
</dbReference>